<protein>
    <submittedName>
        <fullName evidence="6">Fibronectin type III domain-containing protein</fullName>
    </submittedName>
</protein>
<evidence type="ECO:0000259" key="4">
    <source>
        <dbReference type="PROSITE" id="PS50853"/>
    </source>
</evidence>
<feature type="domain" description="Fibronectin type-III" evidence="4">
    <location>
        <begin position="665"/>
        <end position="754"/>
    </location>
</feature>
<dbReference type="InterPro" id="IPR001119">
    <property type="entry name" value="SLH_dom"/>
</dbReference>
<dbReference type="SMART" id="SM00060">
    <property type="entry name" value="FN3"/>
    <property type="match status" value="5"/>
</dbReference>
<evidence type="ECO:0000313" key="6">
    <source>
        <dbReference type="EMBL" id="MFC4303042.1"/>
    </source>
</evidence>
<feature type="domain" description="SLH" evidence="5">
    <location>
        <begin position="1264"/>
        <end position="1323"/>
    </location>
</feature>
<dbReference type="InterPro" id="IPR003961">
    <property type="entry name" value="FN3_dom"/>
</dbReference>
<dbReference type="Gene3D" id="2.60.40.10">
    <property type="entry name" value="Immunoglobulins"/>
    <property type="match status" value="5"/>
</dbReference>
<dbReference type="PROSITE" id="PS50853">
    <property type="entry name" value="FN3"/>
    <property type="match status" value="5"/>
</dbReference>
<feature type="domain" description="Fibronectin type-III" evidence="4">
    <location>
        <begin position="755"/>
        <end position="846"/>
    </location>
</feature>
<dbReference type="PROSITE" id="PS51272">
    <property type="entry name" value="SLH"/>
    <property type="match status" value="3"/>
</dbReference>
<feature type="compositionally biased region" description="Low complexity" evidence="2">
    <location>
        <begin position="1018"/>
        <end position="1028"/>
    </location>
</feature>
<dbReference type="InterPro" id="IPR036116">
    <property type="entry name" value="FN3_sf"/>
</dbReference>
<dbReference type="RefSeq" id="WP_378126457.1">
    <property type="nucleotide sequence ID" value="NZ_JBHSED010000007.1"/>
</dbReference>
<dbReference type="PANTHER" id="PTHR13817:SF73">
    <property type="entry name" value="FIBRONECTIN TYPE-III DOMAIN-CONTAINING PROTEIN"/>
    <property type="match status" value="1"/>
</dbReference>
<feature type="domain" description="Fibronectin type-III" evidence="4">
    <location>
        <begin position="305"/>
        <end position="394"/>
    </location>
</feature>
<evidence type="ECO:0000259" key="5">
    <source>
        <dbReference type="PROSITE" id="PS51272"/>
    </source>
</evidence>
<feature type="region of interest" description="Disordered" evidence="2">
    <location>
        <begin position="1010"/>
        <end position="1043"/>
    </location>
</feature>
<proteinExistence type="predicted"/>
<evidence type="ECO:0000256" key="1">
    <source>
        <dbReference type="ARBA" id="ARBA00022737"/>
    </source>
</evidence>
<gene>
    <name evidence="6" type="ORF">ACFO1S_06230</name>
</gene>
<sequence>MRKITAWVLAMLLISGLPGFQSYVQAAPHLFPGGDGSQNNPYQVATAEDLNAIRNNLSAHYKLIADINLSNFLASGGGGYNNGQGWTPIGSQSEPFLGTLDGDGHVISELVITRANDNNLGLFARTSSSAVLRNLGIVNANIQGWEINGVLTGFNEGTISSVYATGEIVGLSTTGGLVGHHAGSIVNSFAIVKVSGNFLGGNLMGGLVGGSTGSITSSFAAGQVISTGSSKGGLVGYVTGTSVITNSYYNKDTSGMSDTGKGEGRTDAEMKQQATYANLDFTNAWWIDEGNDYPRLRIFGGAPSAPAAPQLQSAAAGGASVTLKWSAVPEADEYRVYRSTASGSYGSDYETVSVPSYTASSLTDGTRYFFVVTAVNGQGESAVSNELSAVPHPFSGGDGSENDPYLVANAEDLNAIRHDLTAHYKLIADIDLTGFLSESGAGYNAGKRWAPIGTPSIAFSGTLDGDGHVISNLIIDRENEDYIGLFANTSYPALLKNLGIKNAKVKGKEMVGVLAGFSGAIVTGVYATGEASGFSGIGGLVSTNGRSIADSYAAVKVSGVNNLGGLVSYSLGSIDRSYAAGEIIIGQGLTQGGLVAIAEYTSHTTNSYYDKDKSGLSDTGKGEGKTTEELKQAATYAGWDFAQVWQINEGSRLPRLRVFGSGMSVPAAPQLQSAAAGDASVALTWSAVPETEEYRVYRSTSSGSYGSDYATVTEPSYTASQLTNGTRYYFVVTAANEEGESPHSNEMDAMPQVPAPGAPVLQSATPSDGKVQLSWAPVPGAADYQVFHSETSGTYGSASATVTGSVYELTGLTNGTTYYFTVKAINPGGDSAASNELSAVPQVAAPGAPVLQSATPGDGKVQLSWTPVPGAAGYQVFHSDTSGVYGSATASVAGSSYELAGLTNGTTYYFTVKAINPGGDSAVSNELSAVPQVAAPGAPVLQSATPGDGKVQLSWTPVPGAVDYQVFHSETSGTYGSATASVTGSVYELTGLTNGTTYYFTVKATNPGGDSAASNEVSAKPAAPSSNNSGGGGGPSAGTTSPTNEADVVVTVNGKAEQAGKAATVEKDGRKITTIVVDEKKIEERLAGEGAGALIVVAAPAKADEIVAEWNGRLVKSMADKQAVIELRTDRGVYTLPAQEVIAQLSRGAKLEEVKVQVVISEASPQTNALLERAAAEGRFKVAEAPLEFAVWVQSGDRTTEIVRFNGYVARSLTVPEGTGAITTGIVLEADGSIRHVPTRIVVRDGRYYATINSLTNSTYALVRHEKTFADIGGHWARKTIEDMASRFVVDGTAEDRFAPDRDVSRAEFTAILVRALGLRLETGSASFTDVRSADWFGAAVHTAQAYGLIDGYADGTFRPEERITREQAMTIVARAISLTGLKGEQSPTAVLSRFKDEADAAEWAKASIAASVSAGILTGRTETTLAPKAYMTRAETATLMSRLLERSGLI</sequence>
<accession>A0ABV8S886</accession>
<keyword evidence="1" id="KW-0677">Repeat</keyword>
<dbReference type="InterPro" id="IPR050964">
    <property type="entry name" value="Striated_Muscle_Regulatory"/>
</dbReference>
<dbReference type="PANTHER" id="PTHR13817">
    <property type="entry name" value="TITIN"/>
    <property type="match status" value="1"/>
</dbReference>
<dbReference type="Pfam" id="PF00395">
    <property type="entry name" value="SLH"/>
    <property type="match status" value="3"/>
</dbReference>
<evidence type="ECO:0000256" key="3">
    <source>
        <dbReference type="SAM" id="SignalP"/>
    </source>
</evidence>
<dbReference type="InterPro" id="IPR013783">
    <property type="entry name" value="Ig-like_fold"/>
</dbReference>
<dbReference type="CDD" id="cd00063">
    <property type="entry name" value="FN3"/>
    <property type="match status" value="5"/>
</dbReference>
<keyword evidence="7" id="KW-1185">Reference proteome</keyword>
<feature type="chain" id="PRO_5045731090" evidence="3">
    <location>
        <begin position="27"/>
        <end position="1451"/>
    </location>
</feature>
<feature type="domain" description="SLH" evidence="5">
    <location>
        <begin position="1392"/>
        <end position="1451"/>
    </location>
</feature>
<feature type="domain" description="Fibronectin type-III" evidence="4">
    <location>
        <begin position="935"/>
        <end position="1025"/>
    </location>
</feature>
<dbReference type="EMBL" id="JBHSED010000007">
    <property type="protein sequence ID" value="MFC4303042.1"/>
    <property type="molecule type" value="Genomic_DNA"/>
</dbReference>
<dbReference type="Proteomes" id="UP001595755">
    <property type="component" value="Unassembled WGS sequence"/>
</dbReference>
<reference evidence="7" key="1">
    <citation type="journal article" date="2019" name="Int. J. Syst. Evol. Microbiol.">
        <title>The Global Catalogue of Microorganisms (GCM) 10K type strain sequencing project: providing services to taxonomists for standard genome sequencing and annotation.</title>
        <authorList>
            <consortium name="The Broad Institute Genomics Platform"/>
            <consortium name="The Broad Institute Genome Sequencing Center for Infectious Disease"/>
            <person name="Wu L."/>
            <person name="Ma J."/>
        </authorList>
    </citation>
    <scope>NUCLEOTIDE SEQUENCE [LARGE SCALE GENOMIC DNA]</scope>
    <source>
        <strain evidence="7">CGMCC 4.1641</strain>
    </source>
</reference>
<comment type="caution">
    <text evidence="6">The sequence shown here is derived from an EMBL/GenBank/DDBJ whole genome shotgun (WGS) entry which is preliminary data.</text>
</comment>
<organism evidence="6 7">
    <name type="scientific">Cohnella boryungensis</name>
    <dbReference type="NCBI Taxonomy" id="768479"/>
    <lineage>
        <taxon>Bacteria</taxon>
        <taxon>Bacillati</taxon>
        <taxon>Bacillota</taxon>
        <taxon>Bacilli</taxon>
        <taxon>Bacillales</taxon>
        <taxon>Paenibacillaceae</taxon>
        <taxon>Cohnella</taxon>
    </lineage>
</organism>
<feature type="domain" description="SLH" evidence="5">
    <location>
        <begin position="1324"/>
        <end position="1387"/>
    </location>
</feature>
<keyword evidence="3" id="KW-0732">Signal</keyword>
<dbReference type="SUPFAM" id="SSF49265">
    <property type="entry name" value="Fibronectin type III"/>
    <property type="match status" value="3"/>
</dbReference>
<dbReference type="Gene3D" id="2.160.20.110">
    <property type="match status" value="2"/>
</dbReference>
<feature type="signal peptide" evidence="3">
    <location>
        <begin position="1"/>
        <end position="26"/>
    </location>
</feature>
<feature type="domain" description="Fibronectin type-III" evidence="4">
    <location>
        <begin position="848"/>
        <end position="934"/>
    </location>
</feature>
<evidence type="ECO:0000313" key="7">
    <source>
        <dbReference type="Proteomes" id="UP001595755"/>
    </source>
</evidence>
<evidence type="ECO:0000256" key="2">
    <source>
        <dbReference type="SAM" id="MobiDB-lite"/>
    </source>
</evidence>
<dbReference type="Pfam" id="PF00041">
    <property type="entry name" value="fn3"/>
    <property type="match status" value="5"/>
</dbReference>
<name>A0ABV8S886_9BACL</name>